<name>A0A2U3EBL8_PURLI</name>
<feature type="compositionally biased region" description="Pro residues" evidence="1">
    <location>
        <begin position="324"/>
        <end position="333"/>
    </location>
</feature>
<gene>
    <name evidence="2" type="ORF">PCL_12018</name>
</gene>
<feature type="region of interest" description="Disordered" evidence="1">
    <location>
        <begin position="398"/>
        <end position="440"/>
    </location>
</feature>
<dbReference type="AlphaFoldDB" id="A0A2U3EBL8"/>
<feature type="compositionally biased region" description="Basic and acidic residues" evidence="1">
    <location>
        <begin position="73"/>
        <end position="90"/>
    </location>
</feature>
<proteinExistence type="predicted"/>
<reference evidence="2 3" key="1">
    <citation type="journal article" date="2016" name="Front. Microbiol.">
        <title>Genome and transcriptome sequences reveal the specific parasitism of the nematophagous Purpureocillium lilacinum 36-1.</title>
        <authorList>
            <person name="Xie J."/>
            <person name="Li S."/>
            <person name="Mo C."/>
            <person name="Xiao X."/>
            <person name="Peng D."/>
            <person name="Wang G."/>
            <person name="Xiao Y."/>
        </authorList>
    </citation>
    <scope>NUCLEOTIDE SEQUENCE [LARGE SCALE GENOMIC DNA]</scope>
    <source>
        <strain evidence="2 3">36-1</strain>
    </source>
</reference>
<feature type="region of interest" description="Disordered" evidence="1">
    <location>
        <begin position="71"/>
        <end position="101"/>
    </location>
</feature>
<organism evidence="2 3">
    <name type="scientific">Purpureocillium lilacinum</name>
    <name type="common">Paecilomyces lilacinus</name>
    <dbReference type="NCBI Taxonomy" id="33203"/>
    <lineage>
        <taxon>Eukaryota</taxon>
        <taxon>Fungi</taxon>
        <taxon>Dikarya</taxon>
        <taxon>Ascomycota</taxon>
        <taxon>Pezizomycotina</taxon>
        <taxon>Sordariomycetes</taxon>
        <taxon>Hypocreomycetidae</taxon>
        <taxon>Hypocreales</taxon>
        <taxon>Ophiocordycipitaceae</taxon>
        <taxon>Purpureocillium</taxon>
    </lineage>
</organism>
<protein>
    <submittedName>
        <fullName evidence="2">Uncharacterized protein</fullName>
    </submittedName>
</protein>
<sequence length="440" mass="46645">MHVHGASEFDRRRGRLVLLRRRISSRSLHLTAYVHLAAAAAALSSLSAIAREREKKVGREPAEEYGCTRRLLQQKESRDVSQRRLGEAKARQGRVARPPSRVGMQAGRLTRAGGQRKEMPPQHAAQGGGECAVHSWGATVRHGPGLPRTRAAGNKLAGITSQAGNDVEMDGQTSSAVGVVVVALVGSVGRVREPGSSPARSSAHRPSLGCSAMVIKGEVGISYAKSGIESGQFTDHMSHYQDALAARARGRHWWSSAGWAGLEVEESSRYLASPASEAAAICRLQHQPGRGGGTPSSMTGEAGWWVVDGWMGGRAGQPASQPGAEPPLRPLPPQNAEVPHPPGDGAGRHGRHGMAQRPTSVCDWTCSARRVHLRINCNAGAGANLDTLTRLAGASHHNVGPWAQKGGGEARQTTTAPPPLTNSRREGRPANATGNRQRLR</sequence>
<comment type="caution">
    <text evidence="2">The sequence shown here is derived from an EMBL/GenBank/DDBJ whole genome shotgun (WGS) entry which is preliminary data.</text>
</comment>
<evidence type="ECO:0000313" key="2">
    <source>
        <dbReference type="EMBL" id="PWI71924.1"/>
    </source>
</evidence>
<dbReference type="EMBL" id="LCWV01000007">
    <property type="protein sequence ID" value="PWI71924.1"/>
    <property type="molecule type" value="Genomic_DNA"/>
</dbReference>
<accession>A0A2U3EBL8</accession>
<dbReference type="Proteomes" id="UP000245956">
    <property type="component" value="Unassembled WGS sequence"/>
</dbReference>
<feature type="region of interest" description="Disordered" evidence="1">
    <location>
        <begin position="312"/>
        <end position="356"/>
    </location>
</feature>
<evidence type="ECO:0000256" key="1">
    <source>
        <dbReference type="SAM" id="MobiDB-lite"/>
    </source>
</evidence>
<evidence type="ECO:0000313" key="3">
    <source>
        <dbReference type="Proteomes" id="UP000245956"/>
    </source>
</evidence>